<comment type="caution">
    <text evidence="1">The sequence shown here is derived from an EMBL/GenBank/DDBJ whole genome shotgun (WGS) entry which is preliminary data.</text>
</comment>
<sequence length="103" mass="11780">MGVPLFWFQTDCGKRTKYFGKKELNLVPNAGKPTKIRVVPVSLLEFFDKTKAIPTTVQENFKKRFRPRSQCPSLRTKGIRAVAGKKTKCSKFPGKASFMVKRR</sequence>
<accession>A0A8B4BWW3</accession>
<proteinExistence type="predicted"/>
<organism evidence="1 2">
    <name type="scientific">Heyndrickxia coagulans DSM 1 = ATCC 7050</name>
    <dbReference type="NCBI Taxonomy" id="1121088"/>
    <lineage>
        <taxon>Bacteria</taxon>
        <taxon>Bacillati</taxon>
        <taxon>Bacillota</taxon>
        <taxon>Bacilli</taxon>
        <taxon>Bacillales</taxon>
        <taxon>Bacillaceae</taxon>
        <taxon>Heyndrickxia</taxon>
    </lineage>
</organism>
<protein>
    <submittedName>
        <fullName evidence="1">Uncharacterized protein</fullName>
    </submittedName>
</protein>
<dbReference type="Proteomes" id="UP000184029">
    <property type="component" value="Unassembled WGS sequence"/>
</dbReference>
<reference evidence="1 2" key="1">
    <citation type="submission" date="2016-11" db="EMBL/GenBank/DDBJ databases">
        <authorList>
            <person name="Varghese N."/>
            <person name="Submissions S."/>
        </authorList>
    </citation>
    <scope>NUCLEOTIDE SEQUENCE [LARGE SCALE GENOMIC DNA]</scope>
    <source>
        <strain evidence="1 2">DSM 1</strain>
    </source>
</reference>
<dbReference type="EMBL" id="FQUB01000035">
    <property type="protein sequence ID" value="SHF35965.1"/>
    <property type="molecule type" value="Genomic_DNA"/>
</dbReference>
<evidence type="ECO:0000313" key="1">
    <source>
        <dbReference type="EMBL" id="SHF35965.1"/>
    </source>
</evidence>
<name>A0A8B4BWW3_HEYCO</name>
<evidence type="ECO:0000313" key="2">
    <source>
        <dbReference type="Proteomes" id="UP000184029"/>
    </source>
</evidence>
<dbReference type="AlphaFoldDB" id="A0A8B4BWW3"/>
<dbReference type="KEGG" id="bcoa:BF29_2730"/>
<gene>
    <name evidence="1" type="ORF">SAMN02745208_01855</name>
</gene>